<sequence>MLGGFKNFQRLPNYFTDHRALVVVVNGIHDVSEALWAAQRGGAPQENYGPPIPYAFQYLSQLEDGSHSHEQNGDGSGKVTGKYTLTHPDGTSRTVTYYADESGFHADIVTSEVGTESKDPADVTIQSSAVPGPEAAVANEGARRG</sequence>
<proteinExistence type="predicted"/>
<keyword evidence="2" id="KW-1185">Reference proteome</keyword>
<organism evidence="1 2">
    <name type="scientific">Ixodes persulcatus</name>
    <name type="common">Taiga tick</name>
    <dbReference type="NCBI Taxonomy" id="34615"/>
    <lineage>
        <taxon>Eukaryota</taxon>
        <taxon>Metazoa</taxon>
        <taxon>Ecdysozoa</taxon>
        <taxon>Arthropoda</taxon>
        <taxon>Chelicerata</taxon>
        <taxon>Arachnida</taxon>
        <taxon>Acari</taxon>
        <taxon>Parasitiformes</taxon>
        <taxon>Ixodida</taxon>
        <taxon>Ixodoidea</taxon>
        <taxon>Ixodidae</taxon>
        <taxon>Ixodinae</taxon>
        <taxon>Ixodes</taxon>
    </lineage>
</organism>
<reference evidence="1 2" key="1">
    <citation type="journal article" date="2020" name="Cell">
        <title>Large-Scale Comparative Analyses of Tick Genomes Elucidate Their Genetic Diversity and Vector Capacities.</title>
        <authorList>
            <consortium name="Tick Genome and Microbiome Consortium (TIGMIC)"/>
            <person name="Jia N."/>
            <person name="Wang J."/>
            <person name="Shi W."/>
            <person name="Du L."/>
            <person name="Sun Y."/>
            <person name="Zhan W."/>
            <person name="Jiang J.F."/>
            <person name="Wang Q."/>
            <person name="Zhang B."/>
            <person name="Ji P."/>
            <person name="Bell-Sakyi L."/>
            <person name="Cui X.M."/>
            <person name="Yuan T.T."/>
            <person name="Jiang B.G."/>
            <person name="Yang W.F."/>
            <person name="Lam T.T."/>
            <person name="Chang Q.C."/>
            <person name="Ding S.J."/>
            <person name="Wang X.J."/>
            <person name="Zhu J.G."/>
            <person name="Ruan X.D."/>
            <person name="Zhao L."/>
            <person name="Wei J.T."/>
            <person name="Ye R.Z."/>
            <person name="Que T.C."/>
            <person name="Du C.H."/>
            <person name="Zhou Y.H."/>
            <person name="Cheng J.X."/>
            <person name="Dai P.F."/>
            <person name="Guo W.B."/>
            <person name="Han X.H."/>
            <person name="Huang E.J."/>
            <person name="Li L.F."/>
            <person name="Wei W."/>
            <person name="Gao Y.C."/>
            <person name="Liu J.Z."/>
            <person name="Shao H.Z."/>
            <person name="Wang X."/>
            <person name="Wang C.C."/>
            <person name="Yang T.C."/>
            <person name="Huo Q.B."/>
            <person name="Li W."/>
            <person name="Chen H.Y."/>
            <person name="Chen S.E."/>
            <person name="Zhou L.G."/>
            <person name="Ni X.B."/>
            <person name="Tian J.H."/>
            <person name="Sheng Y."/>
            <person name="Liu T."/>
            <person name="Pan Y.S."/>
            <person name="Xia L.Y."/>
            <person name="Li J."/>
            <person name="Zhao F."/>
            <person name="Cao W.C."/>
        </authorList>
    </citation>
    <scope>NUCLEOTIDE SEQUENCE [LARGE SCALE GENOMIC DNA]</scope>
    <source>
        <strain evidence="1">Iper-2018</strain>
    </source>
</reference>
<name>A0AC60PU99_IXOPE</name>
<evidence type="ECO:0000313" key="2">
    <source>
        <dbReference type="Proteomes" id="UP000805193"/>
    </source>
</evidence>
<dbReference type="Proteomes" id="UP000805193">
    <property type="component" value="Unassembled WGS sequence"/>
</dbReference>
<comment type="caution">
    <text evidence="1">The sequence shown here is derived from an EMBL/GenBank/DDBJ whole genome shotgun (WGS) entry which is preliminary data.</text>
</comment>
<protein>
    <submittedName>
        <fullName evidence="1">Uncharacterized protein</fullName>
    </submittedName>
</protein>
<evidence type="ECO:0000313" key="1">
    <source>
        <dbReference type="EMBL" id="KAG0424707.1"/>
    </source>
</evidence>
<gene>
    <name evidence="1" type="ORF">HPB47_028073</name>
</gene>
<dbReference type="EMBL" id="JABSTQ010009945">
    <property type="protein sequence ID" value="KAG0424707.1"/>
    <property type="molecule type" value="Genomic_DNA"/>
</dbReference>
<accession>A0AC60PU99</accession>